<dbReference type="InterPro" id="IPR052183">
    <property type="entry name" value="IS_Transposase"/>
</dbReference>
<organism evidence="1 2">
    <name type="scientific">Brevundimonas vesicularis</name>
    <name type="common">Pseudomonas vesicularis</name>
    <dbReference type="NCBI Taxonomy" id="41276"/>
    <lineage>
        <taxon>Bacteria</taxon>
        <taxon>Pseudomonadati</taxon>
        <taxon>Pseudomonadota</taxon>
        <taxon>Alphaproteobacteria</taxon>
        <taxon>Caulobacterales</taxon>
        <taxon>Caulobacteraceae</taxon>
        <taxon>Brevundimonas</taxon>
    </lineage>
</organism>
<dbReference type="PANTHER" id="PTHR35528">
    <property type="entry name" value="BLL1675 PROTEIN"/>
    <property type="match status" value="1"/>
</dbReference>
<evidence type="ECO:0000313" key="1">
    <source>
        <dbReference type="EMBL" id="MBB5773181.1"/>
    </source>
</evidence>
<dbReference type="AlphaFoldDB" id="A0A7W9FXA6"/>
<name>A0A7W9FXA6_BREVE</name>
<proteinExistence type="predicted"/>
<evidence type="ECO:0000313" key="2">
    <source>
        <dbReference type="Proteomes" id="UP000556201"/>
    </source>
</evidence>
<comment type="caution">
    <text evidence="1">The sequence shown here is derived from an EMBL/GenBank/DDBJ whole genome shotgun (WGS) entry which is preliminary data.</text>
</comment>
<dbReference type="Proteomes" id="UP000556201">
    <property type="component" value="Unassembled WGS sequence"/>
</dbReference>
<reference evidence="1 2" key="1">
    <citation type="submission" date="2020-08" db="EMBL/GenBank/DDBJ databases">
        <title>Functional genomics of gut bacteria from endangered species of beetles.</title>
        <authorList>
            <person name="Carlos-Shanley C."/>
        </authorList>
    </citation>
    <scope>NUCLEOTIDE SEQUENCE [LARGE SCALE GENOMIC DNA]</scope>
    <source>
        <strain evidence="1 2">S00192</strain>
    </source>
</reference>
<dbReference type="PANTHER" id="PTHR35528:SF3">
    <property type="entry name" value="BLL1675 PROTEIN"/>
    <property type="match status" value="1"/>
</dbReference>
<sequence length="91" mass="10877">MRTLAFKRHRFPAAVIRQAVRLYFRFSLSFREVEKLMAARGIDVSYKTIRYWTIKCGPQISRRLKKLRLSPSPRRHLYEVVCSIGGKRMYL</sequence>
<protein>
    <submittedName>
        <fullName evidence="1">Transposase-like protein</fullName>
    </submittedName>
</protein>
<accession>A0A7W9FXA6</accession>
<gene>
    <name evidence="1" type="ORF">HNP47_003206</name>
</gene>
<dbReference type="EMBL" id="JACHLJ010000007">
    <property type="protein sequence ID" value="MBB5773181.1"/>
    <property type="molecule type" value="Genomic_DNA"/>
</dbReference>